<dbReference type="RefSeq" id="WP_031319189.1">
    <property type="nucleotide sequence ID" value="NZ_CP010945.1"/>
</dbReference>
<evidence type="ECO:0000256" key="7">
    <source>
        <dbReference type="ARBA" id="ARBA00022692"/>
    </source>
</evidence>
<proteinExistence type="predicted"/>
<dbReference type="EC" id="2.7.13.3" evidence="14"/>
<dbReference type="Gene3D" id="6.10.340.10">
    <property type="match status" value="1"/>
</dbReference>
<evidence type="ECO:0000256" key="11">
    <source>
        <dbReference type="ARBA" id="ARBA00022989"/>
    </source>
</evidence>
<comment type="catalytic activity">
    <reaction evidence="1 14">
        <text>ATP + protein L-histidine = ADP + protein N-phospho-L-histidine.</text>
        <dbReference type="EC" id="2.7.13.3"/>
    </reaction>
</comment>
<dbReference type="InterPro" id="IPR003594">
    <property type="entry name" value="HATPase_dom"/>
</dbReference>
<evidence type="ECO:0000256" key="10">
    <source>
        <dbReference type="ARBA" id="ARBA00022840"/>
    </source>
</evidence>
<dbReference type="InterPro" id="IPR003660">
    <property type="entry name" value="HAMP_dom"/>
</dbReference>
<dbReference type="CDD" id="cd06225">
    <property type="entry name" value="HAMP"/>
    <property type="match status" value="1"/>
</dbReference>
<dbReference type="Pfam" id="PF00512">
    <property type="entry name" value="HisKA"/>
    <property type="match status" value="1"/>
</dbReference>
<dbReference type="CDD" id="cd00082">
    <property type="entry name" value="HisKA"/>
    <property type="match status" value="1"/>
</dbReference>
<dbReference type="InterPro" id="IPR004358">
    <property type="entry name" value="Sig_transdc_His_kin-like_C"/>
</dbReference>
<dbReference type="GO" id="GO:0005886">
    <property type="term" value="C:plasma membrane"/>
    <property type="evidence" value="ECO:0007669"/>
    <property type="project" value="UniProtKB-SubCell"/>
</dbReference>
<evidence type="ECO:0000256" key="12">
    <source>
        <dbReference type="ARBA" id="ARBA00023012"/>
    </source>
</evidence>
<feature type="transmembrane region" description="Helical" evidence="14">
    <location>
        <begin position="162"/>
        <end position="182"/>
    </location>
</feature>
<dbReference type="SMART" id="SM00387">
    <property type="entry name" value="HATPase_c"/>
    <property type="match status" value="1"/>
</dbReference>
<gene>
    <name evidence="17" type="ORF">B723_04900</name>
</gene>
<keyword evidence="7 14" id="KW-0812">Transmembrane</keyword>
<evidence type="ECO:0000256" key="8">
    <source>
        <dbReference type="ARBA" id="ARBA00022741"/>
    </source>
</evidence>
<evidence type="ECO:0000256" key="4">
    <source>
        <dbReference type="ARBA" id="ARBA00022519"/>
    </source>
</evidence>
<comment type="function">
    <text evidence="14">Member of a two-component regulatory system.</text>
</comment>
<keyword evidence="6 14" id="KW-0808">Transferase</keyword>
<keyword evidence="4 14" id="KW-0997">Cell inner membrane</keyword>
<evidence type="ECO:0000256" key="6">
    <source>
        <dbReference type="ARBA" id="ARBA00022679"/>
    </source>
</evidence>
<keyword evidence="3 14" id="KW-1003">Cell membrane</keyword>
<dbReference type="SUPFAM" id="SSF158472">
    <property type="entry name" value="HAMP domain-like"/>
    <property type="match status" value="1"/>
</dbReference>
<dbReference type="Pfam" id="PF00672">
    <property type="entry name" value="HAMP"/>
    <property type="match status" value="1"/>
</dbReference>
<evidence type="ECO:0000313" key="18">
    <source>
        <dbReference type="Proteomes" id="UP000017175"/>
    </source>
</evidence>
<evidence type="ECO:0000256" key="1">
    <source>
        <dbReference type="ARBA" id="ARBA00000085"/>
    </source>
</evidence>
<dbReference type="PANTHER" id="PTHR45436">
    <property type="entry name" value="SENSOR HISTIDINE KINASE YKOH"/>
    <property type="match status" value="1"/>
</dbReference>
<keyword evidence="12 14" id="KW-0902">Two-component regulatory system</keyword>
<dbReference type="EMBL" id="CP010945">
    <property type="protein sequence ID" value="AKV05772.1"/>
    <property type="molecule type" value="Genomic_DNA"/>
</dbReference>
<dbReference type="PANTHER" id="PTHR45436:SF15">
    <property type="entry name" value="SENSOR HISTIDINE KINASE CUSS"/>
    <property type="match status" value="1"/>
</dbReference>
<organism evidence="17 18">
    <name type="scientific">Pseudomonas fluorescens NCIMB 11764</name>
    <dbReference type="NCBI Taxonomy" id="1221522"/>
    <lineage>
        <taxon>Bacteria</taxon>
        <taxon>Pseudomonadati</taxon>
        <taxon>Pseudomonadota</taxon>
        <taxon>Gammaproteobacteria</taxon>
        <taxon>Pseudomonadales</taxon>
        <taxon>Pseudomonadaceae</taxon>
        <taxon>Pseudomonas</taxon>
    </lineage>
</organism>
<keyword evidence="13 14" id="KW-0472">Membrane</keyword>
<dbReference type="SUPFAM" id="SSF55874">
    <property type="entry name" value="ATPase domain of HSP90 chaperone/DNA topoisomerase II/histidine kinase"/>
    <property type="match status" value="1"/>
</dbReference>
<dbReference type="InterPro" id="IPR036097">
    <property type="entry name" value="HisK_dim/P_sf"/>
</dbReference>
<evidence type="ECO:0000313" key="17">
    <source>
        <dbReference type="EMBL" id="AKV05772.1"/>
    </source>
</evidence>
<evidence type="ECO:0000256" key="3">
    <source>
        <dbReference type="ARBA" id="ARBA00022475"/>
    </source>
</evidence>
<dbReference type="OrthoDB" id="5561773at2"/>
<dbReference type="GO" id="GO:0000155">
    <property type="term" value="F:phosphorelay sensor kinase activity"/>
    <property type="evidence" value="ECO:0007669"/>
    <property type="project" value="InterPro"/>
</dbReference>
<name>A0A0K1QJE3_PSEFL</name>
<dbReference type="NCBIfam" id="TIGR01386">
    <property type="entry name" value="cztS_silS_copS"/>
    <property type="match status" value="1"/>
</dbReference>
<keyword evidence="11 14" id="KW-1133">Transmembrane helix</keyword>
<evidence type="ECO:0000256" key="14">
    <source>
        <dbReference type="RuleBase" id="RU364088"/>
    </source>
</evidence>
<feature type="domain" description="HAMP" evidence="16">
    <location>
        <begin position="183"/>
        <end position="236"/>
    </location>
</feature>
<dbReference type="AlphaFoldDB" id="A0A0K1QJE3"/>
<feature type="domain" description="Histidine kinase" evidence="15">
    <location>
        <begin position="244"/>
        <end position="458"/>
    </location>
</feature>
<comment type="subcellular location">
    <subcellularLocation>
        <location evidence="2">Cell inner membrane</location>
        <topology evidence="2">Multi-pass membrane protein</topology>
    </subcellularLocation>
</comment>
<evidence type="ECO:0000256" key="9">
    <source>
        <dbReference type="ARBA" id="ARBA00022777"/>
    </source>
</evidence>
<accession>A0A0K1QJE3</accession>
<reference evidence="17 18" key="1">
    <citation type="journal article" date="2012" name="J. Bacteriol.">
        <title>Draft genome sequence of the cyanide-utilizing bacterium Pseudomonas fluorescens strain NCIMB 11764.</title>
        <authorList>
            <person name="Vilo C.A."/>
            <person name="Benedik M.J."/>
            <person name="Kunz D.A."/>
            <person name="Dong Q."/>
        </authorList>
    </citation>
    <scope>NUCLEOTIDE SEQUENCE [LARGE SCALE GENOMIC DNA]</scope>
    <source>
        <strain evidence="17 18">NCIMB 11764</strain>
    </source>
</reference>
<dbReference type="GO" id="GO:0005524">
    <property type="term" value="F:ATP binding"/>
    <property type="evidence" value="ECO:0007669"/>
    <property type="project" value="UniProtKB-KW"/>
</dbReference>
<protein>
    <recommendedName>
        <fullName evidence="14">Sensor protein</fullName>
        <ecNumber evidence="14">2.7.13.3</ecNumber>
    </recommendedName>
</protein>
<evidence type="ECO:0000256" key="13">
    <source>
        <dbReference type="ARBA" id="ARBA00023136"/>
    </source>
</evidence>
<evidence type="ECO:0000256" key="2">
    <source>
        <dbReference type="ARBA" id="ARBA00004429"/>
    </source>
</evidence>
<dbReference type="PROSITE" id="PS50109">
    <property type="entry name" value="HIS_KIN"/>
    <property type="match status" value="1"/>
</dbReference>
<dbReference type="FunFam" id="1.10.287.130:FF:000001">
    <property type="entry name" value="Two-component sensor histidine kinase"/>
    <property type="match status" value="1"/>
</dbReference>
<dbReference type="Pfam" id="PF21085">
    <property type="entry name" value="CusS"/>
    <property type="match status" value="1"/>
</dbReference>
<evidence type="ECO:0000259" key="15">
    <source>
        <dbReference type="PROSITE" id="PS50109"/>
    </source>
</evidence>
<dbReference type="SMART" id="SM00388">
    <property type="entry name" value="HisKA"/>
    <property type="match status" value="1"/>
</dbReference>
<dbReference type="InterPro" id="IPR005467">
    <property type="entry name" value="His_kinase_dom"/>
</dbReference>
<dbReference type="PRINTS" id="PR00344">
    <property type="entry name" value="BCTRLSENSOR"/>
</dbReference>
<keyword evidence="5" id="KW-0597">Phosphoprotein</keyword>
<dbReference type="Gene3D" id="1.10.287.130">
    <property type="match status" value="1"/>
</dbReference>
<dbReference type="InterPro" id="IPR036890">
    <property type="entry name" value="HATPase_C_sf"/>
</dbReference>
<evidence type="ECO:0000259" key="16">
    <source>
        <dbReference type="PROSITE" id="PS50885"/>
    </source>
</evidence>
<dbReference type="eggNOG" id="COG5002">
    <property type="taxonomic scope" value="Bacteria"/>
</dbReference>
<dbReference type="FunFam" id="3.30.565.10:FF:000006">
    <property type="entry name" value="Sensor histidine kinase WalK"/>
    <property type="match status" value="1"/>
</dbReference>
<dbReference type="Pfam" id="PF02518">
    <property type="entry name" value="HATPase_c"/>
    <property type="match status" value="1"/>
</dbReference>
<keyword evidence="10 14" id="KW-0067">ATP-binding</keyword>
<dbReference type="SMART" id="SM00304">
    <property type="entry name" value="HAMP"/>
    <property type="match status" value="1"/>
</dbReference>
<dbReference type="InterPro" id="IPR003661">
    <property type="entry name" value="HisK_dim/P_dom"/>
</dbReference>
<keyword evidence="9 14" id="KW-0418">Kinase</keyword>
<dbReference type="InterPro" id="IPR048590">
    <property type="entry name" value="CusS-like_sensor"/>
</dbReference>
<sequence>MKRMSLTTRMSLMFMLAVTAVLTVAGLSFNSLSRHHFKMLDQQALNEKLHSTQRILTGLSSIDQFSDVKPELEALLGAHRDLTALIFDGHGKTLFADPGPIDIPEDFRTTSNNNVWEWRDDEQTFRGITAQAIVTGQEKPLTVMLIFDVTQHMAFFETLERWFLIGLFISALVSAALGWMVASSGLRPIRQVTQVAASMSAKSLKERIPLAAVPKELQQMVLSFNAMLSRLDDAFVRLSNFSADIAHELRTPVSNLMTHTEVVLSRKRNIEDYEDNLYSNLDDLKRMGRMIDDMLFLAKSDNGLITHENKPIDLVALVEKLLEYYRLLADEQGIDLKVTGRGSVRGDVLMLDRAISNLLSNALRYTPAGKCISVDIRQEGTSISISVENPGEPIAPEHLEKLFDRFYRVDPARREGNPSNAGLGLSITRSIIESHDGKIWCTSSAGKTAFHIQLPCASAENA</sequence>
<dbReference type="InterPro" id="IPR006290">
    <property type="entry name" value="CztS_silS_copS"/>
</dbReference>
<dbReference type="Proteomes" id="UP000017175">
    <property type="component" value="Chromosome"/>
</dbReference>
<keyword evidence="8 14" id="KW-0547">Nucleotide-binding</keyword>
<dbReference type="SUPFAM" id="SSF47384">
    <property type="entry name" value="Homodimeric domain of signal transducing histidine kinase"/>
    <property type="match status" value="1"/>
</dbReference>
<dbReference type="InterPro" id="IPR050428">
    <property type="entry name" value="TCS_sensor_his_kinase"/>
</dbReference>
<dbReference type="PROSITE" id="PS50885">
    <property type="entry name" value="HAMP"/>
    <property type="match status" value="1"/>
</dbReference>
<dbReference type="Gene3D" id="3.30.565.10">
    <property type="entry name" value="Histidine kinase-like ATPase, C-terminal domain"/>
    <property type="match status" value="1"/>
</dbReference>
<evidence type="ECO:0000256" key="5">
    <source>
        <dbReference type="ARBA" id="ARBA00022553"/>
    </source>
</evidence>